<keyword evidence="2" id="KW-1133">Transmembrane helix</keyword>
<dbReference type="Gene3D" id="2.60.40.740">
    <property type="match status" value="2"/>
</dbReference>
<dbReference type="PANTHER" id="PTHR34819:SF3">
    <property type="entry name" value="CELL SURFACE PROTEIN"/>
    <property type="match status" value="1"/>
</dbReference>
<feature type="chain" id="PRO_5045836317" evidence="3">
    <location>
        <begin position="31"/>
        <end position="3946"/>
    </location>
</feature>
<comment type="caution">
    <text evidence="5">The sequence shown here is derived from an EMBL/GenBank/DDBJ whole genome shotgun (WGS) entry which is preliminary data.</text>
</comment>
<feature type="domain" description="DUF11" evidence="4">
    <location>
        <begin position="2725"/>
        <end position="2848"/>
    </location>
</feature>
<protein>
    <submittedName>
        <fullName evidence="5">DUF11 domain-containing protein</fullName>
    </submittedName>
</protein>
<feature type="transmembrane region" description="Helical" evidence="2">
    <location>
        <begin position="3919"/>
        <end position="3936"/>
    </location>
</feature>
<dbReference type="InterPro" id="IPR051172">
    <property type="entry name" value="Chlamydia_OmcB"/>
</dbReference>
<dbReference type="PANTHER" id="PTHR34819">
    <property type="entry name" value="LARGE CYSTEINE-RICH PERIPLASMIC PROTEIN OMCB"/>
    <property type="match status" value="1"/>
</dbReference>
<feature type="domain" description="DUF11" evidence="4">
    <location>
        <begin position="3658"/>
        <end position="3779"/>
    </location>
</feature>
<feature type="domain" description="DUF11" evidence="4">
    <location>
        <begin position="3394"/>
        <end position="3525"/>
    </location>
</feature>
<feature type="domain" description="DUF11" evidence="4">
    <location>
        <begin position="2052"/>
        <end position="2175"/>
    </location>
</feature>
<feature type="domain" description="DUF11" evidence="4">
    <location>
        <begin position="1783"/>
        <end position="1911"/>
    </location>
</feature>
<dbReference type="Gene3D" id="2.60.40.10">
    <property type="entry name" value="Immunoglobulins"/>
    <property type="match status" value="2"/>
</dbReference>
<evidence type="ECO:0000313" key="5">
    <source>
        <dbReference type="EMBL" id="MBT8797612.1"/>
    </source>
</evidence>
<feature type="domain" description="DUF11" evidence="4">
    <location>
        <begin position="2857"/>
        <end position="2980"/>
    </location>
</feature>
<feature type="domain" description="DUF11" evidence="4">
    <location>
        <begin position="3533"/>
        <end position="3650"/>
    </location>
</feature>
<reference evidence="5 6" key="1">
    <citation type="submission" date="2021-03" db="EMBL/GenBank/DDBJ databases">
        <title>Microbacterium pauli sp. nov., isolated from microfiltered milk.</title>
        <authorList>
            <person name="Bellassi P."/>
            <person name="Fontana A."/>
            <person name="Callegari M.L."/>
            <person name="Lorenzo M."/>
            <person name="Cappa F."/>
        </authorList>
    </citation>
    <scope>NUCLEOTIDE SEQUENCE [LARGE SCALE GENOMIC DNA]</scope>
    <source>
        <strain evidence="5 6">DSM 18909</strain>
    </source>
</reference>
<feature type="compositionally biased region" description="Polar residues" evidence="1">
    <location>
        <begin position="2028"/>
        <end position="2043"/>
    </location>
</feature>
<evidence type="ECO:0000256" key="1">
    <source>
        <dbReference type="SAM" id="MobiDB-lite"/>
    </source>
</evidence>
<dbReference type="Pfam" id="PF01345">
    <property type="entry name" value="DUF11"/>
    <property type="match status" value="17"/>
</dbReference>
<dbReference type="Proteomes" id="UP000740605">
    <property type="component" value="Unassembled WGS sequence"/>
</dbReference>
<dbReference type="RefSeq" id="WP_215486853.1">
    <property type="nucleotide sequence ID" value="NZ_BAAAPJ010000002.1"/>
</dbReference>
<evidence type="ECO:0000313" key="6">
    <source>
        <dbReference type="Proteomes" id="UP000740605"/>
    </source>
</evidence>
<gene>
    <name evidence="5" type="ORF">J0P97_05950</name>
</gene>
<feature type="region of interest" description="Disordered" evidence="1">
    <location>
        <begin position="2028"/>
        <end position="2049"/>
    </location>
</feature>
<feature type="domain" description="DUF11" evidence="4">
    <location>
        <begin position="2185"/>
        <end position="2296"/>
    </location>
</feature>
<evidence type="ECO:0000256" key="3">
    <source>
        <dbReference type="SAM" id="SignalP"/>
    </source>
</evidence>
<feature type="domain" description="DUF11" evidence="4">
    <location>
        <begin position="1928"/>
        <end position="2040"/>
    </location>
</feature>
<feature type="domain" description="DUF11" evidence="4">
    <location>
        <begin position="3786"/>
        <end position="3890"/>
    </location>
</feature>
<name>A0ABS5XSW2_9MICO</name>
<feature type="domain" description="DUF11" evidence="4">
    <location>
        <begin position="2450"/>
        <end position="2562"/>
    </location>
</feature>
<keyword evidence="2" id="KW-0812">Transmembrane</keyword>
<dbReference type="EMBL" id="JAFLHG010000004">
    <property type="protein sequence ID" value="MBT8797612.1"/>
    <property type="molecule type" value="Genomic_DNA"/>
</dbReference>
<feature type="domain" description="DUF11" evidence="4">
    <location>
        <begin position="2991"/>
        <end position="3103"/>
    </location>
</feature>
<feature type="domain" description="DUF11" evidence="4">
    <location>
        <begin position="2587"/>
        <end position="2712"/>
    </location>
</feature>
<organism evidence="5 6">
    <name type="scientific">Microbacterium flavum</name>
    <dbReference type="NCBI Taxonomy" id="415216"/>
    <lineage>
        <taxon>Bacteria</taxon>
        <taxon>Bacillati</taxon>
        <taxon>Actinomycetota</taxon>
        <taxon>Actinomycetes</taxon>
        <taxon>Micrococcales</taxon>
        <taxon>Microbacteriaceae</taxon>
        <taxon>Microbacterium</taxon>
    </lineage>
</organism>
<feature type="domain" description="DUF11" evidence="4">
    <location>
        <begin position="3260"/>
        <end position="3387"/>
    </location>
</feature>
<feature type="domain" description="DUF11" evidence="4">
    <location>
        <begin position="3129"/>
        <end position="3251"/>
    </location>
</feature>
<accession>A0ABS5XSW2</accession>
<keyword evidence="2" id="KW-0472">Membrane</keyword>
<proteinExistence type="predicted"/>
<dbReference type="InterPro" id="IPR047589">
    <property type="entry name" value="DUF11_rpt"/>
</dbReference>
<dbReference type="InterPro" id="IPR001434">
    <property type="entry name" value="OmcB-like_DUF11"/>
</dbReference>
<dbReference type="NCBIfam" id="TIGR04226">
    <property type="entry name" value="RrgB_K2N_iso_D2"/>
    <property type="match status" value="1"/>
</dbReference>
<feature type="domain" description="DUF11" evidence="4">
    <location>
        <begin position="2315"/>
        <end position="2440"/>
    </location>
</feature>
<dbReference type="InterPro" id="IPR026466">
    <property type="entry name" value="Fim_isopep_form_D2_dom"/>
</dbReference>
<evidence type="ECO:0000259" key="4">
    <source>
        <dbReference type="Pfam" id="PF01345"/>
    </source>
</evidence>
<feature type="domain" description="DUF11" evidence="4">
    <location>
        <begin position="1650"/>
        <end position="1775"/>
    </location>
</feature>
<dbReference type="NCBIfam" id="TIGR01451">
    <property type="entry name" value="B_ant_repeat"/>
    <property type="match status" value="9"/>
</dbReference>
<feature type="region of interest" description="Disordered" evidence="1">
    <location>
        <begin position="2558"/>
        <end position="2577"/>
    </location>
</feature>
<keyword evidence="6" id="KW-1185">Reference proteome</keyword>
<feature type="signal peptide" evidence="3">
    <location>
        <begin position="1"/>
        <end position="30"/>
    </location>
</feature>
<dbReference type="InterPro" id="IPR013783">
    <property type="entry name" value="Ig-like_fold"/>
</dbReference>
<evidence type="ECO:0000256" key="2">
    <source>
        <dbReference type="SAM" id="Phobius"/>
    </source>
</evidence>
<sequence length="3946" mass="398716">MSARFRIVVMTVVVALLLSVGIGVASPASATVPVSGEVQSGLTVTSTGATVLAGGDGRVSVTAQNPDGVDLYNASGVIVLPVGVTYVSGSALPGAPNAIGEPTVLTWIPDPATPTVTAQALVWENIADLPVGAQTTFSFAVTADPELYLVGETFDVGIGVYANSDERTVPTVTVPDAGGAPEVTDATEGASADSTLTVVALEIEKAETANPEGEVYRGPGNPATFAVTVRTADAAGSDDVVVTDLIPATFIFDRFTSAPCTVTPAACTAETVVIDGAVFTKLTWVVGDLDPAGSLTLTYDAHVGERQIAADGTATGASTRPAGKGTAVKNTASASASYQGDVSEGGSTDVSVEAEATVTVLDLGIVKTGPAEVFSAGEQGIYRLDVRTSDYVDTVGTTITDVVPDGLCPVIPTGVPTPEGWPADCVTGGTVQSDGITLTAVSFDTATGRSTVTFTVADRAPDQDAWIEYPVVMRSAYQGGQPTGTGDTFTNVADVTGTTVPAEGTTVDTGEVVAENGSSATLDTGLVSLSKAVSANTARAKITGVSGDGNTCANRTDYSSTAVDASPAYQLGDLICFRIESDFPTGVATRDVIVTDFVPSGTALVDWAAGPGSTLSADAGTISQIGTSTRWRLGAQVGGTGPFYVAADSKLVLDVLVRVTSVPKSTPRVSGNLAKLRYQSGDGSVVALRDDVDFRLAPPPAMTLDKSNGGAEPRIVREGDVVPFTLTVAHSGAAATLNDYPLATVRVEDVLPAGFDCATVDNAVPALSGCDERDGARVLIWNLGADELGDGLVPGTPITITYGLTVPSPLSIDSSHTNTAAVTRFTAVTTDGITPGATGSTFYPTNPVGAFPDQTKNAAEASDRSTIALANAAVAKRVVSTSVDESNNSALTQATIGETVVWSYSAKIPAGTSVFNGTLSDGLPVPARLAVDASAVSATLPDGAVLIDGCGERDATAFRLCADPADSQFGSLIFPAVWTNQTTEAQTVTVEMVTRVADVDANAHGSAITNTATLTSTPTAADSSAITRATSSAQVEVVVPAPSLDKNVATSATGPWTSTTQPVSGGQTVYYRLNASNAAGRPPIHDAVVIDCVDRGVTIGTLPADVTGPEFGDGLNGCALGTQKLTWTLSAPVIAGTPQSVVYPVTLPTSAVSGVAYVNRAKLTGSTLEGAVDGERVVTSNEPSNTVTVVSPTITKVADRLSPNNIYVPGETVTWTVTTTLQPDTTLYNMAITDTLPSVFPADAGSRVTITGCQPAALCDNSRSLSPSGRTFGVFFGDIAASTSTRTVTLTFSVVIPNTATNQQDNNVSYTNRAVVRWDRIDRAEQSSVLGNWNEAVQSGLSPIVVRRPAVVVTKQVSDAAVPKAQGDIFAYTVGARAAAGTNDVTAYNVSVVDKVPAGVVPVVSATDGTPVADGASVAGGVWNATARTITWTIATLERGAAETTFRYNAKLDLASTLSGPALQNTVTPQSWQSLETDGAGKTYGPGTAATATVQPAFPKVETAKTQLSPTNPVYIGDEIAYRIVLSNPTRPAPQPPTATAFTVGAEDTLPAGWTYQSGSSKLGGVAIDDPEVSGQKLAWDALGSIAPAGQLVLTYIAVPGASVAVGSSVAHTNTAVATGVTDATGGDRYAEGSYIGANSTATARIDEADLEITKSAGEFVAGQTGSFEVTVRNIGPDPSVGVVVREDLDLPEGATFVSATGAGWACGVPADDGTFTCARSDAAAAVPSGVTLPVITVMVAVAADVASGTAVPNTATVGARTADTVTENNTATATGEVTTEADLGVEKTVLTPADGAVTAGRQIEWQVTLTNNGPSLSRGSDDAPIVLTDTLPAGVSGLAISGTAPEGCAISGGTLTCTITRDLAVGDTIVVTVAGVVDSDVEAGAAVISNTASVTPVTTDPDPGNNSSTTETDVAVEERLTITKRITAPVPPELVIPGEQITYTLDVRNGGPSDARGVYIDDVLPGALRFDTLVSGDGWTATAGAGTVRFAYDGVLPADTSAPTITYRATLDPAFVGEADELTNTATVSSTWRSDQDTSQATPGVPEAEADLALTKDVRPEGGAEGDAVIAGRNAVYSFSVDNLGPSDADAVTVTDVLPIGMSVVTLPDECSVAADGRTVTCVLAGGLDAAADPWTFEITVAVAPSVTSATLVNDALVSSTTDDPNTENNDAKAILPVETLAKLSVSKTPDVDSVNAGDQVSWTITVANAGPSDAQSVSLADALPADLVLVSASFGPDQTSCSGTQAVRCDLGVIAAGGSVDVDVVTTVRASVPDGSRIVNTATATSTTRDVDTGEPATATDSGAVDVVAVSALTIDKTTSTPVVRAGETATFTIKVGDSGPSDAAASVVVTDTLPEGLTYLSSSTTGGPAVWSCESADGRQVLCELQDAAGEPVSLAADASAPDLVIVAAVSPTLAAQVVTNVATVTSPSAPEDPQDQVDVEIQTVADLGITKTNLGAPTAGEEFVWEIVVTNHGPSDSVATPEDPILITDQLPAEVSFVSATGAGAECRAEDRDVTCAIADTMAPGDTVTVRLRVAVDQAASGALTNTATVVPSLTEEPAEDPENPSFPNTATNVTPPVIEVADLGIVKSVTSPADGPVLAGSEVVWRLDVTNHGPSNSDADVENPITVVDTLPPGVLATRVDAPEGWTCTISDDKGTVTCTLPENLARDDVQSIGIVGAVDPGRQGRIDNVATVAPGLTGQGANTRPDRDTATSIISESADLRIDKEISATIVAGGTGRYTMDVTNDGPSSARGVTVTDTLPAPIGFSKVVIPDGEDALWTCAPDDGDAQIVICAYDGILEPGNTIRLEIEVTAPSDLTGDITNVARVDAITDDPNPGNNEDTVSGTTATQADLEVTKSHDPDAQAIAGRDLTWTVTVNNLGESDSRASSEQPIVVTDQLAAGTTFLADGSDPACAADAADPQLVVCTITQTLAAQTSVSFDIRVALDEALEGTIANAATATPEITTDPNPDNNTGRDEVTLVEVADLQIEKALVTEPSAVIAGQTVTWSLVATNLGPSNSDADAETPITVVDTLPDGVRATSVTGPAGWACAIAEDERAVTCTLPSDLPTASPQTFTVSGVIDPSRQGEIENVAVVTPGLTPQPEENVGPDRAVVKTPVTESADLKLVKSISGEIVAGSTGRYLLQVTNLGPSTARGVTITDTLPTPLAFARVVVPEGVDAPWTCASTPGTQEVECAYDGAILPSGIVDLEIEVSAPADLSGDLINTATVRAQTPDPDLENNTSTVGGTTVTTADLVLRKTHDAGATAVAGAPFTWTLTVTNDGPSDSVADADRPIVVTDRLTDGTGFLAAGSSELCAVDADDPQLVVCTIPQTIAAQASVTLPVQVSLDAALTGELANTADVAPGATADPDLRNNVATDTVTLAQVADLSVAKTVTTAPGDIVAGREISWTVQVANAGPSTSYADADEPILVADILPAGVSFVSASGDGWSCAPGAAGGDGRAMVDCARAGDLPVGAAPVITVVGLIASDVQGEVRNDVTVAPGKTPDPDASNNAAQATSVVSTSADLTLSKAISQEIQAGGSGQYTFTVTNLGPSTARDIAVVDTLPAGLSFASAAGTGWTCAAAGGSAVDCTFDGTLAPSGSLTFTIDVSADAALQGDIVNTAVVSASTPDPDPGNNTGTATGTIAEVADLSIVKTPVGEPIVGETFAYELAVGNAGPATSRGIRVEDALPAGLAFVGATGDGWSCGADAATGTVACVLPELAAGAQAPVITVEVRVLPAAYPEVANTATVTATTPEDPGTLEDNTSTATVTVPPLADLAITKTLVGDLVTGAQGHYRITVVNNGPTEDPGPITVTDPLPAGIVANSATLSGADGTCSISDGTLGCVVDGLAVGQTATVDLTVDVQSSARGTIVNVASASSNAFGKTVEATATGIVIVVDLPATGGVLGPYLPWGLGLLALGLLALWWSRRRREEDAR</sequence>
<keyword evidence="3" id="KW-0732">Signal</keyword>